<evidence type="ECO:0000259" key="5">
    <source>
        <dbReference type="Pfam" id="PF25975"/>
    </source>
</evidence>
<evidence type="ECO:0000259" key="3">
    <source>
        <dbReference type="Pfam" id="PF25919"/>
    </source>
</evidence>
<dbReference type="NCBIfam" id="TIGR01730">
    <property type="entry name" value="RND_mfp"/>
    <property type="match status" value="1"/>
</dbReference>
<accession>A0ABT1T8Z1</accession>
<dbReference type="Proteomes" id="UP001204376">
    <property type="component" value="Unassembled WGS sequence"/>
</dbReference>
<dbReference type="InterPro" id="IPR058649">
    <property type="entry name" value="CzcB_C"/>
</dbReference>
<keyword evidence="2" id="KW-0813">Transport</keyword>
<keyword evidence="7" id="KW-1185">Reference proteome</keyword>
<dbReference type="InterPro" id="IPR058790">
    <property type="entry name" value="BSH_CusB"/>
</dbReference>
<feature type="domain" description="CusB-like beta-barrel" evidence="4">
    <location>
        <begin position="206"/>
        <end position="282"/>
    </location>
</feature>
<dbReference type="PANTHER" id="PTHR30097">
    <property type="entry name" value="CATION EFFLUX SYSTEM PROTEIN CUSB"/>
    <property type="match status" value="1"/>
</dbReference>
<protein>
    <submittedName>
        <fullName evidence="6">Efflux RND transporter periplasmic adaptor subunit</fullName>
    </submittedName>
</protein>
<dbReference type="Gene3D" id="2.40.420.20">
    <property type="match status" value="1"/>
</dbReference>
<gene>
    <name evidence="6" type="ORF">NPE20_24035</name>
</gene>
<sequence length="366" mass="40419">MNTLIKILFILSLAALFGCGKSRHHEQAGPKQMAGMLHLSEHERKMIGLSIDTAKIKVIAENSEFTGNVAIDENNINDISSRVNGRIERLFVRNPGETVKKGQLLYAVYSEELLSDENEYLLMLRQQPGSETIKSTINTMIEASRKKLLLWGLSEDQVRDLTRTNKVSATVNFYSNIEGYLADLKISEGEYVTTGTPLFKIASTGTIWVIAQIYQNEVADLLQNAEVALRFEAFPNEQFNGRVSQNPPVLEEGQQISSVKILVQNRSGKLRPGMMATVEVKHNEKRALVISKSALVPANASLSVWVQTVPGMYEKRMVKTGVENKQEIEILSGVAPGELVVSSGAYLLNSAFILKNGANSMGGMKM</sequence>
<dbReference type="InterPro" id="IPR058792">
    <property type="entry name" value="Beta-barrel_RND_2"/>
</dbReference>
<evidence type="ECO:0000259" key="4">
    <source>
        <dbReference type="Pfam" id="PF25954"/>
    </source>
</evidence>
<comment type="caution">
    <text evidence="6">The sequence shown here is derived from an EMBL/GenBank/DDBJ whole genome shotgun (WGS) entry which is preliminary data.</text>
</comment>
<evidence type="ECO:0000313" key="7">
    <source>
        <dbReference type="Proteomes" id="UP001204376"/>
    </source>
</evidence>
<dbReference type="EMBL" id="JANHOH010000011">
    <property type="protein sequence ID" value="MCQ6961066.1"/>
    <property type="molecule type" value="Genomic_DNA"/>
</dbReference>
<dbReference type="RefSeq" id="WP_256541233.1">
    <property type="nucleotide sequence ID" value="NZ_JANHOH010000011.1"/>
</dbReference>
<proteinExistence type="inferred from homology"/>
<dbReference type="InterPro" id="IPR051909">
    <property type="entry name" value="MFP_Cation_Efflux"/>
</dbReference>
<feature type="domain" description="CzcB-like C-terminal circularly permuted SH3-like" evidence="5">
    <location>
        <begin position="289"/>
        <end position="348"/>
    </location>
</feature>
<evidence type="ECO:0000313" key="6">
    <source>
        <dbReference type="EMBL" id="MCQ6961066.1"/>
    </source>
</evidence>
<dbReference type="InterPro" id="IPR006143">
    <property type="entry name" value="RND_pump_MFP"/>
</dbReference>
<dbReference type="SUPFAM" id="SSF111369">
    <property type="entry name" value="HlyD-like secretion proteins"/>
    <property type="match status" value="1"/>
</dbReference>
<dbReference type="Gene3D" id="2.40.30.170">
    <property type="match status" value="1"/>
</dbReference>
<dbReference type="Gene3D" id="2.40.50.100">
    <property type="match status" value="1"/>
</dbReference>
<comment type="similarity">
    <text evidence="1">Belongs to the membrane fusion protein (MFP) (TC 8.A.1) family.</text>
</comment>
<dbReference type="Pfam" id="PF25919">
    <property type="entry name" value="BSH_CusB"/>
    <property type="match status" value="1"/>
</dbReference>
<dbReference type="PANTHER" id="PTHR30097:SF4">
    <property type="entry name" value="SLR6042 PROTEIN"/>
    <property type="match status" value="1"/>
</dbReference>
<dbReference type="Pfam" id="PF25954">
    <property type="entry name" value="Beta-barrel_RND_2"/>
    <property type="match status" value="1"/>
</dbReference>
<dbReference type="Pfam" id="PF25975">
    <property type="entry name" value="CzcB_C"/>
    <property type="match status" value="1"/>
</dbReference>
<evidence type="ECO:0000256" key="2">
    <source>
        <dbReference type="ARBA" id="ARBA00022448"/>
    </source>
</evidence>
<evidence type="ECO:0000256" key="1">
    <source>
        <dbReference type="ARBA" id="ARBA00009477"/>
    </source>
</evidence>
<feature type="domain" description="CusB-like barrel-sandwich hybrid" evidence="3">
    <location>
        <begin position="79"/>
        <end position="202"/>
    </location>
</feature>
<reference evidence="6 7" key="1">
    <citation type="submission" date="2022-07" db="EMBL/GenBank/DDBJ databases">
        <title>Mucilaginibacter sp. JC4.</title>
        <authorList>
            <person name="Le V."/>
            <person name="Ko S.-R."/>
            <person name="Ahn C.-Y."/>
            <person name="Oh H.-M."/>
        </authorList>
    </citation>
    <scope>NUCLEOTIDE SEQUENCE [LARGE SCALE GENOMIC DNA]</scope>
    <source>
        <strain evidence="6 7">JC4</strain>
    </source>
</reference>
<dbReference type="PROSITE" id="PS51257">
    <property type="entry name" value="PROKAR_LIPOPROTEIN"/>
    <property type="match status" value="1"/>
</dbReference>
<organism evidence="6 7">
    <name type="scientific">Mucilaginibacter aquariorum</name>
    <dbReference type="NCBI Taxonomy" id="2967225"/>
    <lineage>
        <taxon>Bacteria</taxon>
        <taxon>Pseudomonadati</taxon>
        <taxon>Bacteroidota</taxon>
        <taxon>Sphingobacteriia</taxon>
        <taxon>Sphingobacteriales</taxon>
        <taxon>Sphingobacteriaceae</taxon>
        <taxon>Mucilaginibacter</taxon>
    </lineage>
</organism>
<name>A0ABT1T8Z1_9SPHI</name>